<dbReference type="GO" id="GO:0006511">
    <property type="term" value="P:ubiquitin-dependent protein catabolic process"/>
    <property type="evidence" value="ECO:0007669"/>
    <property type="project" value="InterPro"/>
</dbReference>
<dbReference type="InterPro" id="IPR014722">
    <property type="entry name" value="Rib_uL2_dom2"/>
</dbReference>
<feature type="compositionally biased region" description="Acidic residues" evidence="13">
    <location>
        <begin position="2688"/>
        <end position="2713"/>
    </location>
</feature>
<dbReference type="GO" id="GO:0016740">
    <property type="term" value="F:transferase activity"/>
    <property type="evidence" value="ECO:0007669"/>
    <property type="project" value="UniProtKB-KW"/>
</dbReference>
<dbReference type="InterPro" id="IPR045093">
    <property type="entry name" value="Cullin"/>
</dbReference>
<evidence type="ECO:0000256" key="2">
    <source>
        <dbReference type="ARBA" id="ARBA00004906"/>
    </source>
</evidence>
<reference evidence="19" key="1">
    <citation type="submission" date="2025-08" db="UniProtKB">
        <authorList>
            <consortium name="RefSeq"/>
        </authorList>
    </citation>
    <scope>IDENTIFICATION</scope>
    <source>
        <tissue evidence="19">Sperm</tissue>
    </source>
</reference>
<dbReference type="Pfam" id="PF24742">
    <property type="entry name" value="ARM_CUL7_CUL9"/>
    <property type="match status" value="1"/>
</dbReference>
<feature type="region of interest" description="Disordered" evidence="13">
    <location>
        <begin position="1599"/>
        <end position="1635"/>
    </location>
</feature>
<dbReference type="Gene3D" id="2.30.30.30">
    <property type="match status" value="1"/>
</dbReference>
<dbReference type="InterPro" id="IPR002867">
    <property type="entry name" value="IBR_dom"/>
</dbReference>
<evidence type="ECO:0000259" key="14">
    <source>
        <dbReference type="PROSITE" id="PS50069"/>
    </source>
</evidence>
<dbReference type="Pfam" id="PF03256">
    <property type="entry name" value="ANAPC10"/>
    <property type="match status" value="1"/>
</dbReference>
<dbReference type="InterPro" id="IPR036388">
    <property type="entry name" value="WH-like_DNA-bd_sf"/>
</dbReference>
<keyword evidence="3" id="KW-0963">Cytoplasm</keyword>
<feature type="domain" description="Cullin family profile" evidence="14">
    <location>
        <begin position="1715"/>
        <end position="1979"/>
    </location>
</feature>
<dbReference type="SUPFAM" id="SSF63748">
    <property type="entry name" value="Tudor/PWWP/MBT"/>
    <property type="match status" value="1"/>
</dbReference>
<feature type="compositionally biased region" description="Basic and acidic residues" evidence="13">
    <location>
        <begin position="841"/>
        <end position="860"/>
    </location>
</feature>
<evidence type="ECO:0000256" key="8">
    <source>
        <dbReference type="ARBA" id="ARBA00022771"/>
    </source>
</evidence>
<evidence type="ECO:0000313" key="18">
    <source>
        <dbReference type="Proteomes" id="UP001318040"/>
    </source>
</evidence>
<keyword evidence="4" id="KW-1017">Isopeptide bond</keyword>
<dbReference type="KEGG" id="pmrn:116947660"/>
<dbReference type="Pfam" id="PF11515">
    <property type="entry name" value="Cul7"/>
    <property type="match status" value="1"/>
</dbReference>
<dbReference type="Pfam" id="PF23168">
    <property type="entry name" value="CUL7_CUL9_N"/>
    <property type="match status" value="1"/>
</dbReference>
<proteinExistence type="inferred from homology"/>
<dbReference type="SMART" id="SM01337">
    <property type="entry name" value="APC10"/>
    <property type="match status" value="1"/>
</dbReference>
<dbReference type="PROSITE" id="PS51284">
    <property type="entry name" value="DOC"/>
    <property type="match status" value="1"/>
</dbReference>
<dbReference type="SMART" id="SM00647">
    <property type="entry name" value="IBR"/>
    <property type="match status" value="2"/>
</dbReference>
<feature type="compositionally biased region" description="Low complexity" evidence="13">
    <location>
        <begin position="714"/>
        <end position="731"/>
    </location>
</feature>
<dbReference type="SUPFAM" id="SSF75632">
    <property type="entry name" value="Cullin homology domain"/>
    <property type="match status" value="1"/>
</dbReference>
<evidence type="ECO:0000259" key="16">
    <source>
        <dbReference type="PROSITE" id="PS51284"/>
    </source>
</evidence>
<dbReference type="InterPro" id="IPR036390">
    <property type="entry name" value="WH_DNA-bd_sf"/>
</dbReference>
<dbReference type="GO" id="GO:0008270">
    <property type="term" value="F:zinc ion binding"/>
    <property type="evidence" value="ECO:0007669"/>
    <property type="project" value="UniProtKB-KW"/>
</dbReference>
<dbReference type="SUPFAM" id="SSF57850">
    <property type="entry name" value="RING/U-box"/>
    <property type="match status" value="2"/>
</dbReference>
<feature type="region of interest" description="Disordered" evidence="13">
    <location>
        <begin position="2630"/>
        <end position="2727"/>
    </location>
</feature>
<dbReference type="SUPFAM" id="SSF49785">
    <property type="entry name" value="Galactose-binding domain-like"/>
    <property type="match status" value="1"/>
</dbReference>
<evidence type="ECO:0000256" key="9">
    <source>
        <dbReference type="ARBA" id="ARBA00022786"/>
    </source>
</evidence>
<feature type="domain" description="DOC" evidence="16">
    <location>
        <begin position="1288"/>
        <end position="1467"/>
    </location>
</feature>
<evidence type="ECO:0000256" key="7">
    <source>
        <dbReference type="ARBA" id="ARBA00022737"/>
    </source>
</evidence>
<dbReference type="Proteomes" id="UP001318040">
    <property type="component" value="Chromosome 31"/>
</dbReference>
<dbReference type="InterPro" id="IPR016024">
    <property type="entry name" value="ARM-type_fold"/>
</dbReference>
<feature type="compositionally biased region" description="Acidic residues" evidence="13">
    <location>
        <begin position="2662"/>
        <end position="2680"/>
    </location>
</feature>
<evidence type="ECO:0000259" key="17">
    <source>
        <dbReference type="PROSITE" id="PS51873"/>
    </source>
</evidence>
<dbReference type="InterPro" id="IPR021097">
    <property type="entry name" value="CPH_domain"/>
</dbReference>
<feature type="region of interest" description="Disordered" evidence="13">
    <location>
        <begin position="833"/>
        <end position="871"/>
    </location>
</feature>
<keyword evidence="18" id="KW-1185">Reference proteome</keyword>
<feature type="compositionally biased region" description="Low complexity" evidence="13">
    <location>
        <begin position="741"/>
        <end position="752"/>
    </location>
</feature>
<dbReference type="InterPro" id="IPR001841">
    <property type="entry name" value="Znf_RING"/>
</dbReference>
<gene>
    <name evidence="19" type="primary">LOC116947660</name>
</gene>
<dbReference type="Gene3D" id="3.30.230.130">
    <property type="entry name" value="Cullin, Chain C, Domain 2"/>
    <property type="match status" value="1"/>
</dbReference>
<feature type="region of interest" description="Disordered" evidence="13">
    <location>
        <begin position="1833"/>
        <end position="1855"/>
    </location>
</feature>
<feature type="domain" description="RING-type" evidence="15">
    <location>
        <begin position="2262"/>
        <end position="2309"/>
    </location>
</feature>
<dbReference type="InterPro" id="IPR036317">
    <property type="entry name" value="Cullin_homology_sf"/>
</dbReference>
<keyword evidence="5" id="KW-0808">Transferase</keyword>
<evidence type="ECO:0000256" key="12">
    <source>
        <dbReference type="PROSITE-ProRule" id="PRU00330"/>
    </source>
</evidence>
<evidence type="ECO:0000256" key="10">
    <source>
        <dbReference type="ARBA" id="ARBA00022833"/>
    </source>
</evidence>
<dbReference type="PROSITE" id="PS00518">
    <property type="entry name" value="ZF_RING_1"/>
    <property type="match status" value="1"/>
</dbReference>
<dbReference type="InterPro" id="IPR013083">
    <property type="entry name" value="Znf_RING/FYVE/PHD"/>
</dbReference>
<evidence type="ECO:0000313" key="19">
    <source>
        <dbReference type="RefSeq" id="XP_032819528.1"/>
    </source>
</evidence>
<dbReference type="RefSeq" id="XP_032819528.1">
    <property type="nucleotide sequence ID" value="XM_032963637.1"/>
</dbReference>
<dbReference type="GO" id="GO:0005737">
    <property type="term" value="C:cytoplasm"/>
    <property type="evidence" value="ECO:0007669"/>
    <property type="project" value="UniProtKB-SubCell"/>
</dbReference>
<feature type="compositionally biased region" description="Basic and acidic residues" evidence="13">
    <location>
        <begin position="1607"/>
        <end position="1620"/>
    </location>
</feature>
<accession>A0AAJ7TMZ0</accession>
<keyword evidence="10" id="KW-0862">Zinc</keyword>
<feature type="domain" description="RING-type" evidence="17">
    <location>
        <begin position="2258"/>
        <end position="2474"/>
    </location>
</feature>
<dbReference type="InterPro" id="IPR017907">
    <property type="entry name" value="Znf_RING_CS"/>
</dbReference>
<dbReference type="Pfam" id="PF22191">
    <property type="entry name" value="IBR_1"/>
    <property type="match status" value="1"/>
</dbReference>
<dbReference type="InterPro" id="IPR016158">
    <property type="entry name" value="Cullin_homology"/>
</dbReference>
<name>A0AAJ7TMZ0_PETMA</name>
<dbReference type="Gene3D" id="3.30.40.10">
    <property type="entry name" value="Zinc/RING finger domain, C3HC4 (zinc finger)"/>
    <property type="match status" value="1"/>
</dbReference>
<keyword evidence="7" id="KW-0677">Repeat</keyword>
<dbReference type="Gene3D" id="1.20.120.1750">
    <property type="match status" value="1"/>
</dbReference>
<dbReference type="InterPro" id="IPR008979">
    <property type="entry name" value="Galactose-bd-like_sf"/>
</dbReference>
<evidence type="ECO:0000256" key="4">
    <source>
        <dbReference type="ARBA" id="ARBA00022499"/>
    </source>
</evidence>
<dbReference type="PROSITE" id="PS50089">
    <property type="entry name" value="ZF_RING_2"/>
    <property type="match status" value="2"/>
</dbReference>
<dbReference type="CDD" id="cd20359">
    <property type="entry name" value="Rcat_RBR_CUL9"/>
    <property type="match status" value="1"/>
</dbReference>
<dbReference type="PANTHER" id="PTHR22771">
    <property type="entry name" value="CULLIN AND GALACTOSE-BINDING DOMAIN-CONTAINING"/>
    <property type="match status" value="1"/>
</dbReference>
<dbReference type="Pfam" id="PF26557">
    <property type="entry name" value="Cullin_AB"/>
    <property type="match status" value="1"/>
</dbReference>
<feature type="compositionally biased region" description="Acidic residues" evidence="13">
    <location>
        <begin position="1833"/>
        <end position="1849"/>
    </location>
</feature>
<dbReference type="InterPro" id="IPR047561">
    <property type="entry name" value="BRcat_RBR_CUL9"/>
</dbReference>
<keyword evidence="6" id="KW-0479">Metal-binding</keyword>
<dbReference type="GO" id="GO:0031625">
    <property type="term" value="F:ubiquitin protein ligase binding"/>
    <property type="evidence" value="ECO:0007669"/>
    <property type="project" value="InterPro"/>
</dbReference>
<sequence>MYVLRPPVQGWVCQVDAVMAERSQGKLVVQLARGVQAWPAELLRQRRTLEGGPDYLIRWTVSTAEEAGGSAGGSPAAGPVAATAWSSTGDAAGKAENILMWMSEEDVRACCGALLRKHKPEGSERGGTHLLQQSLSVDADSDLEEREFSSMRSDVIQLVSRARRQVERALGPEATRNISHIIHVLSAYASIGPLAPVFKEAGALDLLMELLCNKEIQTRRSAGRMLRALASHDAGSRAYVLLSLSQQDGIEQRMDFDNRFTLLELFAETTSSEEHGMSFEGIHLPQIPGRLLFSLVKRYLCVTSLADALSNTDGAGVGLGGGPNESSRLHREFDFCMAMANLITELARILGWDRQEPENQHHGTVAPIATPSRHSIFQASVDSNVSAPATTPPDSSGASIGTLSSFVPVPRVGGSGLAGDGSATATATANGSAAKQAKLALRQPGDFPRPADYGESVQAQLRVGMRVLMLEDYEMVSAGDKGEVRCVNKGYPPVQVYWDSMQATYWVNWNMVAIMPDESPTECGTAPTAQVAAAVAPRNATIPTPTPTPTQNLFPSPPLATPSSEPAKMPGRPLAGLYAFPYLWEASGGPERRDGPEEGSSLGRTHWWELHFFLRKLEGGQQDKACDIIRDATGLPVFSMDDASLAGLSVDPELALRLLRHLLQAEPPFRQDLRSSSLYRRFSSELDDLQRVATSRQITTIFGHGDACKIEPASSLQQPSSSSSLSSSSLSKKPKKEEEANNASSSSPGSPALVRIDAGGAGAVDAVADPEGVQERLREFEAFRKAPSGEGGSTWAARVLRALAAWKLTSRAPSDRALKVAALQTAVTVLEERTQAPAAATEDRAGSDGEEQRSNKEGRQRPRTPPGTEGLKPLMQALVRELELTVEDVSPVYWALRVVRAVLVRPKCCPAFVEEGGVAALLACMSTHADTLPILHLAFTCLHLVLGVELPEPLTQDNIGGRGVVKAAANGSAGSRRGSESDWTAAREALFSLATSDPMDSPLAAIVEGLEKIMSSSGNNSAASEALQLVLGLSEVHQGVAKHLGHCGMSRLLVGCKKKALSIDQWGRFLEMLGLYMAVGGDVASELVTKLHRLQLPMQLRSSELCRNSLLVLDGWLSGETPRSPNDTQLAAVMAALGEPDAFRNILAQMNALRSDKELQLAVLRILSRLVERDSLPWHEFVETSLAPMNTHIGDKEVQQEFITLLHRLAVDNKDNAIVMCQLGLREAIGRSLERHGLSLRLAGELRDLVADCEKHAGLYRRLTTSILAGCIQMVLGQIEESRRTHAPIHIPFFNVFLRNLCQGSKVEMKEDKCWEKVEVSSNQARAARLTDGNAKTYWESNGSTGSHYINIFMHKGVVIRQLSVLVASEDSSYMPARLVVLGGEDPTDVSTELNAVNVPSSASRVLLLENATRYWPIVQIRIRRCQQGGIDTRVHGFEILGPKPTFWPVFREQLCRRTCLFYTVKAHTWTQALGHDRTHVLQLYSKMSAVLRHEQQFAERFLPDLEAARALGQTCWEALATPIISNISTVNKGDESSPFAWLLVEYLGAGGGRGAGVGEATGGGVPRRGQRGKSLVFASRARRLCRLLVHVDTSPAATEGTIRPPCKPDLKTSKGKERNGSSPPEGGQEEKAPRKPSAIAQLASCWAGVVQQQVSTFLDASWNAADFAELYQEQFARLSGAMRELFGNHAAFMLALREGFRSALLHLPHLPAVKVAEVLAQNVDRRIRALGVARASGDGLAQLMSSLEPITFLSGLEMANTFEHFYRFYLCERLLVLWALWLEPLVSAQLEPCFPGRLPQRMLHDLADSERAATHYTQYRLEKLDRSLASLSDEEMEDEMEEEEEEGEGGSPSAAAPELQVMVLSSAFWPVPPSTHMAPPARMLPPPLLDFVQEYTEFYFTEQRLFGVWHQQPKRLQWTWLGRAVLASPDGRFSLLLSTLQMFVLLLFNRQQEVLVEEVARVTDAAPSLLRPALAALLGPSGVLASSDADLDSLTGVLRINETALEVMSSSGDGPVSLLPAQTYPASEELVTRLLERKKNVLSCAIMHILKAEFELHIDHLVHKVVEVCQKGSLGGRTFARFTCSAVEVSWCIERLLHKGYLCREDDSPQVLYYVPSDPASPDKRRAYSSWRHLDTISNHGRAGTAAPCPAPGDATVPKQVVPQVEVALSSRWLSAGRTLSQEDVRRLMTGGIAQVQEVLGLSVTVAEHLLVHCGWNMDVLLQRFAEAPVELMRAAGLAVRNAPPPAPPPQPLAPAPSDTCPVCLLTTVDHIAPLCCRHSCCKSCWREYLSMRVEQNMVTNCKCPISECLAQPPPDFIRSILEQDAEALAMYNRGLVRCYVESCTNLTWCTNPQGCDRILCTDSIGHAGTCAKCHWSSCFSCNFLEAHYPASCGHMSQWMDDGGYYEGMNSEALSKHLAKLISKRCPSCQAQIEKNEGCLHMTCAKCNHGFCWRCLKPWKPTHKDYYNCSGMVSRAAKQEKKFHDYNEMCIFHQQAREFAVKLAARVAAAKEHLPLHSLVLVTDACNILVQARKVLSYCCVYSYYSQEAEKMTSLGQQMHNLELNTNSLQVLLEKSLLHCTELAWCVRLLKPVHLALGRTIIGRIQERLLAILHASTQDFRVGLQAEGSATMDRDGESAPNAENRNINITIEFRDSRGTEAETEEGGGDDGTGEEGENDETWREQFEFEYEDTEDDFTDEDDEDEDDTDYVDGDVMFSGEEDDFFS</sequence>
<evidence type="ECO:0000256" key="13">
    <source>
        <dbReference type="SAM" id="MobiDB-lite"/>
    </source>
</evidence>
<evidence type="ECO:0000256" key="1">
    <source>
        <dbReference type="ARBA" id="ARBA00004496"/>
    </source>
</evidence>
<dbReference type="InterPro" id="IPR019559">
    <property type="entry name" value="Cullin_neddylation_domain"/>
</dbReference>
<evidence type="ECO:0000259" key="15">
    <source>
        <dbReference type="PROSITE" id="PS50089"/>
    </source>
</evidence>
<evidence type="ECO:0000256" key="5">
    <source>
        <dbReference type="ARBA" id="ARBA00022679"/>
    </source>
</evidence>
<dbReference type="Gene3D" id="1.10.10.10">
    <property type="entry name" value="Winged helix-like DNA-binding domain superfamily/Winged helix DNA-binding domain"/>
    <property type="match status" value="1"/>
</dbReference>
<dbReference type="InterPro" id="IPR004939">
    <property type="entry name" value="APC_su10/DOC_dom"/>
</dbReference>
<protein>
    <submittedName>
        <fullName evidence="19">Cullin-9-like isoform X1</fullName>
    </submittedName>
</protein>
<feature type="region of interest" description="Disordered" evidence="13">
    <location>
        <begin position="712"/>
        <end position="755"/>
    </location>
</feature>
<evidence type="ECO:0000256" key="3">
    <source>
        <dbReference type="ARBA" id="ARBA00022490"/>
    </source>
</evidence>
<organism evidence="18 19">
    <name type="scientific">Petromyzon marinus</name>
    <name type="common">Sea lamprey</name>
    <dbReference type="NCBI Taxonomy" id="7757"/>
    <lineage>
        <taxon>Eukaryota</taxon>
        <taxon>Metazoa</taxon>
        <taxon>Chordata</taxon>
        <taxon>Craniata</taxon>
        <taxon>Vertebrata</taxon>
        <taxon>Cyclostomata</taxon>
        <taxon>Hyperoartia</taxon>
        <taxon>Petromyzontiformes</taxon>
        <taxon>Petromyzontidae</taxon>
        <taxon>Petromyzon</taxon>
    </lineage>
</organism>
<evidence type="ECO:0000256" key="11">
    <source>
        <dbReference type="PROSITE-ProRule" id="PRU00175"/>
    </source>
</evidence>
<dbReference type="PROSITE" id="PS50069">
    <property type="entry name" value="CULLIN_2"/>
    <property type="match status" value="1"/>
</dbReference>
<feature type="region of interest" description="Disordered" evidence="13">
    <location>
        <begin position="544"/>
        <end position="567"/>
    </location>
</feature>
<dbReference type="InterPro" id="IPR059120">
    <property type="entry name" value="Cullin-like_AB"/>
</dbReference>
<dbReference type="SUPFAM" id="SSF46785">
    <property type="entry name" value="Winged helix' DNA-binding domain"/>
    <property type="match status" value="1"/>
</dbReference>
<keyword evidence="8 11" id="KW-0863">Zinc-finger</keyword>
<comment type="pathway">
    <text evidence="2">Protein modification; protein ubiquitination.</text>
</comment>
<dbReference type="InterPro" id="IPR056405">
    <property type="entry name" value="ARM_CUL7_CUL9"/>
</dbReference>
<dbReference type="CDD" id="cd20347">
    <property type="entry name" value="BRcat_RBR_CUL9"/>
    <property type="match status" value="1"/>
</dbReference>
<dbReference type="SUPFAM" id="SSF48371">
    <property type="entry name" value="ARM repeat"/>
    <property type="match status" value="1"/>
</dbReference>
<dbReference type="InterPro" id="IPR044066">
    <property type="entry name" value="TRIAD_supradom"/>
</dbReference>
<dbReference type="PANTHER" id="PTHR22771:SF4">
    <property type="entry name" value="CULLIN 7-RELATED"/>
    <property type="match status" value="1"/>
</dbReference>
<comment type="subcellular location">
    <subcellularLocation>
        <location evidence="1">Cytoplasm</location>
    </subcellularLocation>
</comment>
<keyword evidence="9" id="KW-0833">Ubl conjugation pathway</keyword>
<dbReference type="InterPro" id="IPR047560">
    <property type="entry name" value="Rcat_RBR_CUL9"/>
</dbReference>
<dbReference type="Gene3D" id="2.60.120.260">
    <property type="entry name" value="Galactose-binding domain-like"/>
    <property type="match status" value="1"/>
</dbReference>
<comment type="similarity">
    <text evidence="12">Belongs to the cullin family.</text>
</comment>
<dbReference type="PROSITE" id="PS51873">
    <property type="entry name" value="TRIAD"/>
    <property type="match status" value="1"/>
</dbReference>
<evidence type="ECO:0000256" key="6">
    <source>
        <dbReference type="ARBA" id="ARBA00022723"/>
    </source>
</evidence>
<feature type="domain" description="RING-type" evidence="15">
    <location>
        <begin position="2427"/>
        <end position="2470"/>
    </location>
</feature>
<dbReference type="SMART" id="SM00884">
    <property type="entry name" value="Cullin_Nedd8"/>
    <property type="match status" value="1"/>
</dbReference>
<dbReference type="InterPro" id="IPR055486">
    <property type="entry name" value="CUL7/CUL9_N"/>
</dbReference>